<reference evidence="2" key="1">
    <citation type="submission" date="2017-04" db="EMBL/GenBank/DDBJ databases">
        <authorList>
            <person name="Varghese N."/>
            <person name="Submissions S."/>
        </authorList>
    </citation>
    <scope>NUCLEOTIDE SEQUENCE [LARGE SCALE GENOMIC DNA]</scope>
</reference>
<gene>
    <name evidence="1" type="ORF">SAMN06295905_1083</name>
</gene>
<sequence>MTLEQRIEHLERLVAAQGEVIETLTTTATNMYNVLVELQTTNERQIVVNETTQAFVGQLSADRSFQGLMFYWLLHFMQEIDHVVPAGTVDLMLNTVEESLDPSDATFYDMWNDLRGTSSL</sequence>
<dbReference type="Proteomes" id="UP000194474">
    <property type="component" value="Unassembled WGS sequence"/>
</dbReference>
<organism evidence="1 2">
    <name type="scientific">Devosia lucknowensis</name>
    <dbReference type="NCBI Taxonomy" id="1096929"/>
    <lineage>
        <taxon>Bacteria</taxon>
        <taxon>Pseudomonadati</taxon>
        <taxon>Pseudomonadota</taxon>
        <taxon>Alphaproteobacteria</taxon>
        <taxon>Hyphomicrobiales</taxon>
        <taxon>Devosiaceae</taxon>
        <taxon>Devosia</taxon>
    </lineage>
</organism>
<dbReference type="RefSeq" id="WP_086469454.1">
    <property type="nucleotide sequence ID" value="NZ_FXWK01000001.1"/>
</dbReference>
<accession>A0A1Y6EQA3</accession>
<dbReference type="EMBL" id="FXWK01000001">
    <property type="protein sequence ID" value="SMQ64878.1"/>
    <property type="molecule type" value="Genomic_DNA"/>
</dbReference>
<protein>
    <submittedName>
        <fullName evidence="1">Uncharacterized protein</fullName>
    </submittedName>
</protein>
<proteinExistence type="predicted"/>
<dbReference type="AlphaFoldDB" id="A0A1Y6EQA3"/>
<keyword evidence="2" id="KW-1185">Reference proteome</keyword>
<evidence type="ECO:0000313" key="2">
    <source>
        <dbReference type="Proteomes" id="UP000194474"/>
    </source>
</evidence>
<name>A0A1Y6EQA3_9HYPH</name>
<evidence type="ECO:0000313" key="1">
    <source>
        <dbReference type="EMBL" id="SMQ64878.1"/>
    </source>
</evidence>